<dbReference type="SUPFAM" id="SSF54695">
    <property type="entry name" value="POZ domain"/>
    <property type="match status" value="1"/>
</dbReference>
<dbReference type="OrthoDB" id="3157337at2759"/>
<evidence type="ECO:0000313" key="2">
    <source>
        <dbReference type="EMBL" id="CAG8553764.1"/>
    </source>
</evidence>
<dbReference type="InterPro" id="IPR011333">
    <property type="entry name" value="SKP1/BTB/POZ_sf"/>
</dbReference>
<dbReference type="InterPro" id="IPR000210">
    <property type="entry name" value="BTB/POZ_dom"/>
</dbReference>
<dbReference type="EMBL" id="CAJVPK010000843">
    <property type="protein sequence ID" value="CAG8553764.1"/>
    <property type="molecule type" value="Genomic_DNA"/>
</dbReference>
<accession>A0A9N9FSS1</accession>
<dbReference type="Gene3D" id="3.30.710.10">
    <property type="entry name" value="Potassium Channel Kv1.1, Chain A"/>
    <property type="match status" value="1"/>
</dbReference>
<reference evidence="2" key="1">
    <citation type="submission" date="2021-06" db="EMBL/GenBank/DDBJ databases">
        <authorList>
            <person name="Kallberg Y."/>
            <person name="Tangrot J."/>
            <person name="Rosling A."/>
        </authorList>
    </citation>
    <scope>NUCLEOTIDE SEQUENCE</scope>
    <source>
        <strain evidence="2">AZ414A</strain>
    </source>
</reference>
<feature type="domain" description="BTB" evidence="1">
    <location>
        <begin position="38"/>
        <end position="108"/>
    </location>
</feature>
<comment type="caution">
    <text evidence="2">The sequence shown here is derived from an EMBL/GenBank/DDBJ whole genome shotgun (WGS) entry which is preliminary data.</text>
</comment>
<organism evidence="2 3">
    <name type="scientific">Diversispora eburnea</name>
    <dbReference type="NCBI Taxonomy" id="1213867"/>
    <lineage>
        <taxon>Eukaryota</taxon>
        <taxon>Fungi</taxon>
        <taxon>Fungi incertae sedis</taxon>
        <taxon>Mucoromycota</taxon>
        <taxon>Glomeromycotina</taxon>
        <taxon>Glomeromycetes</taxon>
        <taxon>Diversisporales</taxon>
        <taxon>Diversisporaceae</taxon>
        <taxon>Diversispora</taxon>
    </lineage>
</organism>
<protein>
    <submittedName>
        <fullName evidence="2">1458_t:CDS:1</fullName>
    </submittedName>
</protein>
<name>A0A9N9FSS1_9GLOM</name>
<gene>
    <name evidence="2" type="ORF">DEBURN_LOCUS7233</name>
</gene>
<evidence type="ECO:0000259" key="1">
    <source>
        <dbReference type="PROSITE" id="PS50097"/>
    </source>
</evidence>
<dbReference type="Proteomes" id="UP000789706">
    <property type="component" value="Unassembled WGS sequence"/>
</dbReference>
<dbReference type="CDD" id="cd18186">
    <property type="entry name" value="BTB_POZ_ZBTB_KLHL-like"/>
    <property type="match status" value="1"/>
</dbReference>
<dbReference type="AlphaFoldDB" id="A0A9N9FSS1"/>
<keyword evidence="3" id="KW-1185">Reference proteome</keyword>
<sequence>MAFSTSPIYHNKLSPPTERLGKNEKIGRSSEIHFYDDGDVELTAENITFRIHKNILSLSSQFFNGMFLSAKPSDEDLIISNITGKSIPRIELRDDAAPDIEKLLSFLYPNTFFEISWDDVASLLRLADKYIVETLTSACVAFLKRSYQEEPLQALKLSEVYRISTVYKESSKLVLDNFEQFFHEPKNLIGLSRTTINKLKISRQQYVEGLNKLYCVTVDRRFPPLATEHLRSKFEECVKDICTFPFQVPSYSWMKLHQVDCSKHFECREELRRLKPFINERITTFFGDYEPLAWSRSPPSNTPPPSNMPEARYPFIELRDD</sequence>
<dbReference type="SMART" id="SM00225">
    <property type="entry name" value="BTB"/>
    <property type="match status" value="1"/>
</dbReference>
<evidence type="ECO:0000313" key="3">
    <source>
        <dbReference type="Proteomes" id="UP000789706"/>
    </source>
</evidence>
<dbReference type="PANTHER" id="PTHR45632">
    <property type="entry name" value="LD33804P"/>
    <property type="match status" value="1"/>
</dbReference>
<dbReference type="Pfam" id="PF00651">
    <property type="entry name" value="BTB"/>
    <property type="match status" value="1"/>
</dbReference>
<dbReference type="PROSITE" id="PS50097">
    <property type="entry name" value="BTB"/>
    <property type="match status" value="1"/>
</dbReference>
<proteinExistence type="predicted"/>